<dbReference type="Proteomes" id="UP000433483">
    <property type="component" value="Unassembled WGS sequence"/>
</dbReference>
<proteinExistence type="predicted"/>
<name>A0A6A3W3N3_9STRA</name>
<evidence type="ECO:0000313" key="1">
    <source>
        <dbReference type="EMBL" id="KAE9173817.1"/>
    </source>
</evidence>
<organism evidence="2 3">
    <name type="scientific">Phytophthora fragariae</name>
    <dbReference type="NCBI Taxonomy" id="53985"/>
    <lineage>
        <taxon>Eukaryota</taxon>
        <taxon>Sar</taxon>
        <taxon>Stramenopiles</taxon>
        <taxon>Oomycota</taxon>
        <taxon>Peronosporomycetes</taxon>
        <taxon>Peronosporales</taxon>
        <taxon>Peronosporaceae</taxon>
        <taxon>Phytophthora</taxon>
    </lineage>
</organism>
<dbReference type="OrthoDB" id="10314162at2759"/>
<evidence type="ECO:0000313" key="2">
    <source>
        <dbReference type="EMBL" id="KAE9178236.1"/>
    </source>
</evidence>
<comment type="caution">
    <text evidence="2">The sequence shown here is derived from an EMBL/GenBank/DDBJ whole genome shotgun (WGS) entry which is preliminary data.</text>
</comment>
<dbReference type="AlphaFoldDB" id="A0A6A3W3N3"/>
<reference evidence="2 3" key="1">
    <citation type="submission" date="2018-08" db="EMBL/GenBank/DDBJ databases">
        <title>Genomic investigation of the strawberry pathogen Phytophthora fragariae indicates pathogenicity is determined by transcriptional variation in three key races.</title>
        <authorList>
            <person name="Adams T.M."/>
            <person name="Armitage A.D."/>
            <person name="Sobczyk M.K."/>
            <person name="Bates H.J."/>
            <person name="Dunwell J.M."/>
            <person name="Nellist C.F."/>
            <person name="Harrison R.J."/>
        </authorList>
    </citation>
    <scope>NUCLEOTIDE SEQUENCE [LARGE SCALE GENOMIC DNA]</scope>
    <source>
        <strain evidence="1 4">BC-23</strain>
        <strain evidence="2 3">NOV-27</strain>
    </source>
</reference>
<evidence type="ECO:0000313" key="4">
    <source>
        <dbReference type="Proteomes" id="UP000476176"/>
    </source>
</evidence>
<dbReference type="EMBL" id="QXGC01003688">
    <property type="protein sequence ID" value="KAE9173817.1"/>
    <property type="molecule type" value="Genomic_DNA"/>
</dbReference>
<keyword evidence="3" id="KW-1185">Reference proteome</keyword>
<gene>
    <name evidence="1" type="ORF">PF004_g26845</name>
    <name evidence="2" type="ORF">PF005_g24160</name>
</gene>
<dbReference type="EMBL" id="QXGB01002411">
    <property type="protein sequence ID" value="KAE9178236.1"/>
    <property type="molecule type" value="Genomic_DNA"/>
</dbReference>
<accession>A0A6A3W3N3</accession>
<sequence>MFLVMMSEPLLPASRSSAPLVSCWTLPVRWALLPSRSLVPSLFLPVCLPQNVPSLQLASDLVCRLLVILVLACVASEGDDTAESPVGREESYKCAVGAEGPPDGAEGAGESVVDCGTDARGGYDVDGIARVLKLLLARANGRLKHRCFLFSKGDNIYVFKSGT</sequence>
<protein>
    <submittedName>
        <fullName evidence="2">Uncharacterized protein</fullName>
    </submittedName>
</protein>
<dbReference type="Proteomes" id="UP000476176">
    <property type="component" value="Unassembled WGS sequence"/>
</dbReference>
<evidence type="ECO:0000313" key="3">
    <source>
        <dbReference type="Proteomes" id="UP000433483"/>
    </source>
</evidence>